<keyword evidence="4" id="KW-1185">Reference proteome</keyword>
<dbReference type="Gene3D" id="3.90.70.80">
    <property type="match status" value="1"/>
</dbReference>
<sequence length="651" mass="75224">MKEAIRRKRKQLGCLPRSKYDIIVRCLNGSFDVPVKKRTPEENNCLAMIRKRKDFELGDRGSLLCGGKQVLVKEDLPRFVEKMFMENKGCGARVIYNKLKVNYTGFSEQAILEILYNSKYYHEKYPRFTNKPKPKTITEEEPGKRWQIDIINMKNQSVSYKGSTYSYILQVVDVYSRYVMPKPLKTKSSREVAKALEDVLMVNLAPDIIQCDNGLEFKGPSMKLLLNKYNIKMINSRPYHPQSQGKCERSNSVIKAKILFATKSKRGFNWVEGLQDLAYAINTSFKRVLGGLTPFEAYYGRSHVFTKERHSSREIKKTIRRANKKAYRSLLKNATSPSKYKVGETVLIRYPFRKSRVPTKRYVIEGKVEKVKRNGVYIVSFQVPNKPELGFVSKSVGVENMTSLTVALEKQRKIKKHSLKQNRSEKQNHRTKYYHVLTHHENLQLLDGVNIAMDPNPDGNCQFAAISHQLGKIGIYKDVDALRKEAVHHIVENRYFYETFVYDETFDEYVKNMSKNGTYGDNLTLIALMREYNLQCLVVSTRGLEHSSIVSADGKFDGDVGTIALGYVGPYLVQKRIWYICTIFGRIWYKCTILGPKMVQFSTEYGTNIVPYSVGISFSMLAKTYLVHTKKTHKNENGLRIWYINYVFLNK</sequence>
<dbReference type="SUPFAM" id="SSF53098">
    <property type="entry name" value="Ribonuclease H-like"/>
    <property type="match status" value="1"/>
</dbReference>
<dbReference type="InterPro" id="IPR050951">
    <property type="entry name" value="Retrovirus_Pol_polyprotein"/>
</dbReference>
<dbReference type="InterPro" id="IPR038765">
    <property type="entry name" value="Papain-like_cys_pep_sf"/>
</dbReference>
<dbReference type="Pfam" id="PF00665">
    <property type="entry name" value="rve"/>
    <property type="match status" value="1"/>
</dbReference>
<dbReference type="SUPFAM" id="SSF54001">
    <property type="entry name" value="Cysteine proteinases"/>
    <property type="match status" value="1"/>
</dbReference>
<dbReference type="GO" id="GO:0015074">
    <property type="term" value="P:DNA integration"/>
    <property type="evidence" value="ECO:0007669"/>
    <property type="project" value="InterPro"/>
</dbReference>
<evidence type="ECO:0000313" key="3">
    <source>
        <dbReference type="EMBL" id="KAH3857251.1"/>
    </source>
</evidence>
<dbReference type="Pfam" id="PF02338">
    <property type="entry name" value="OTU"/>
    <property type="match status" value="1"/>
</dbReference>
<dbReference type="EMBL" id="JAIWYP010000003">
    <property type="protein sequence ID" value="KAH3857251.1"/>
    <property type="molecule type" value="Genomic_DNA"/>
</dbReference>
<evidence type="ECO:0000313" key="4">
    <source>
        <dbReference type="Proteomes" id="UP000828390"/>
    </source>
</evidence>
<feature type="domain" description="OTU" evidence="1">
    <location>
        <begin position="450"/>
        <end position="562"/>
    </location>
</feature>
<dbReference type="GO" id="GO:0003676">
    <property type="term" value="F:nucleic acid binding"/>
    <property type="evidence" value="ECO:0007669"/>
    <property type="project" value="InterPro"/>
</dbReference>
<evidence type="ECO:0000259" key="1">
    <source>
        <dbReference type="PROSITE" id="PS50802"/>
    </source>
</evidence>
<dbReference type="PROSITE" id="PS50994">
    <property type="entry name" value="INTEGRASE"/>
    <property type="match status" value="1"/>
</dbReference>
<dbReference type="Proteomes" id="UP000828390">
    <property type="component" value="Unassembled WGS sequence"/>
</dbReference>
<dbReference type="PANTHER" id="PTHR37984">
    <property type="entry name" value="PROTEIN CBG26694"/>
    <property type="match status" value="1"/>
</dbReference>
<comment type="caution">
    <text evidence="3">The sequence shown here is derived from an EMBL/GenBank/DDBJ whole genome shotgun (WGS) entry which is preliminary data.</text>
</comment>
<name>A0A9D4R6T9_DREPO</name>
<evidence type="ECO:0008006" key="5">
    <source>
        <dbReference type="Google" id="ProtNLM"/>
    </source>
</evidence>
<dbReference type="InterPro" id="IPR036397">
    <property type="entry name" value="RNaseH_sf"/>
</dbReference>
<dbReference type="InterPro" id="IPR001584">
    <property type="entry name" value="Integrase_cat-core"/>
</dbReference>
<reference evidence="3" key="1">
    <citation type="journal article" date="2019" name="bioRxiv">
        <title>The Genome of the Zebra Mussel, Dreissena polymorpha: A Resource for Invasive Species Research.</title>
        <authorList>
            <person name="McCartney M.A."/>
            <person name="Auch B."/>
            <person name="Kono T."/>
            <person name="Mallez S."/>
            <person name="Zhang Y."/>
            <person name="Obille A."/>
            <person name="Becker A."/>
            <person name="Abrahante J.E."/>
            <person name="Garbe J."/>
            <person name="Badalamenti J.P."/>
            <person name="Herman A."/>
            <person name="Mangelson H."/>
            <person name="Liachko I."/>
            <person name="Sullivan S."/>
            <person name="Sone E.D."/>
            <person name="Koren S."/>
            <person name="Silverstein K.A.T."/>
            <person name="Beckman K.B."/>
            <person name="Gohl D.M."/>
        </authorList>
    </citation>
    <scope>NUCLEOTIDE SEQUENCE</scope>
    <source>
        <strain evidence="3">Duluth1</strain>
        <tissue evidence="3">Whole animal</tissue>
    </source>
</reference>
<dbReference type="CDD" id="cd22758">
    <property type="entry name" value="OTU_232R-like"/>
    <property type="match status" value="1"/>
</dbReference>
<gene>
    <name evidence="3" type="ORF">DPMN_099857</name>
</gene>
<dbReference type="Gene3D" id="3.30.420.10">
    <property type="entry name" value="Ribonuclease H-like superfamily/Ribonuclease H"/>
    <property type="match status" value="1"/>
</dbReference>
<dbReference type="InterPro" id="IPR003323">
    <property type="entry name" value="OTU_dom"/>
</dbReference>
<dbReference type="InterPro" id="IPR012337">
    <property type="entry name" value="RNaseH-like_sf"/>
</dbReference>
<accession>A0A9D4R6T9</accession>
<dbReference type="AlphaFoldDB" id="A0A9D4R6T9"/>
<protein>
    <recommendedName>
        <fullName evidence="5">Integrase catalytic domain-containing protein</fullName>
    </recommendedName>
</protein>
<dbReference type="PANTHER" id="PTHR37984:SF5">
    <property type="entry name" value="PROTEIN NYNRIN-LIKE"/>
    <property type="match status" value="1"/>
</dbReference>
<reference evidence="3" key="2">
    <citation type="submission" date="2020-11" db="EMBL/GenBank/DDBJ databases">
        <authorList>
            <person name="McCartney M.A."/>
            <person name="Auch B."/>
            <person name="Kono T."/>
            <person name="Mallez S."/>
            <person name="Becker A."/>
            <person name="Gohl D.M."/>
            <person name="Silverstein K.A.T."/>
            <person name="Koren S."/>
            <person name="Bechman K.B."/>
            <person name="Herman A."/>
            <person name="Abrahante J.E."/>
            <person name="Garbe J."/>
        </authorList>
    </citation>
    <scope>NUCLEOTIDE SEQUENCE</scope>
    <source>
        <strain evidence="3">Duluth1</strain>
        <tissue evidence="3">Whole animal</tissue>
    </source>
</reference>
<evidence type="ECO:0000259" key="2">
    <source>
        <dbReference type="PROSITE" id="PS50994"/>
    </source>
</evidence>
<dbReference type="PROSITE" id="PS50802">
    <property type="entry name" value="OTU"/>
    <property type="match status" value="1"/>
</dbReference>
<organism evidence="3 4">
    <name type="scientific">Dreissena polymorpha</name>
    <name type="common">Zebra mussel</name>
    <name type="synonym">Mytilus polymorpha</name>
    <dbReference type="NCBI Taxonomy" id="45954"/>
    <lineage>
        <taxon>Eukaryota</taxon>
        <taxon>Metazoa</taxon>
        <taxon>Spiralia</taxon>
        <taxon>Lophotrochozoa</taxon>
        <taxon>Mollusca</taxon>
        <taxon>Bivalvia</taxon>
        <taxon>Autobranchia</taxon>
        <taxon>Heteroconchia</taxon>
        <taxon>Euheterodonta</taxon>
        <taxon>Imparidentia</taxon>
        <taxon>Neoheterodontei</taxon>
        <taxon>Myida</taxon>
        <taxon>Dreissenoidea</taxon>
        <taxon>Dreissenidae</taxon>
        <taxon>Dreissena</taxon>
    </lineage>
</organism>
<feature type="domain" description="Integrase catalytic" evidence="2">
    <location>
        <begin position="138"/>
        <end position="302"/>
    </location>
</feature>
<proteinExistence type="predicted"/>